<comment type="function">
    <text evidence="2">Catalyzes the reversible conversion of ribose-5-phosphate to ribulose 5-phosphate.</text>
</comment>
<dbReference type="CDD" id="cd01398">
    <property type="entry name" value="RPI_A"/>
    <property type="match status" value="1"/>
</dbReference>
<dbReference type="EMBL" id="BLAJ01000001">
    <property type="protein sequence ID" value="GES48492.1"/>
    <property type="molecule type" value="Genomic_DNA"/>
</dbReference>
<dbReference type="GO" id="GO:0016853">
    <property type="term" value="F:isomerase activity"/>
    <property type="evidence" value="ECO:0007669"/>
    <property type="project" value="UniProtKB-KW"/>
</dbReference>
<reference evidence="3 4" key="1">
    <citation type="journal article" date="2020" name="Genome Biol. Evol.">
        <title>Rhizobium dioscoreae sp. nov., a plant growth-promoting bacterium isolated from yam (Dioscorea species).</title>
        <authorList>
            <person name="Ouyabe M."/>
            <person name="Tanaka N."/>
            <person name="Shiwa Y."/>
            <person name="Fujita N."/>
            <person name="Kikuno H."/>
            <person name="Babil P."/>
            <person name="Shiwachi H."/>
        </authorList>
    </citation>
    <scope>NUCLEOTIDE SEQUENCE [LARGE SCALE GENOMIC DNA]</scope>
    <source>
        <strain evidence="3 4">S-93</strain>
    </source>
</reference>
<dbReference type="InterPro" id="IPR037171">
    <property type="entry name" value="NagB/RpiA_transferase-like"/>
</dbReference>
<evidence type="ECO:0000313" key="4">
    <source>
        <dbReference type="Proteomes" id="UP000390335"/>
    </source>
</evidence>
<dbReference type="SUPFAM" id="SSF100950">
    <property type="entry name" value="NagB/RpiA/CoA transferase-like"/>
    <property type="match status" value="1"/>
</dbReference>
<keyword evidence="1 2" id="KW-0413">Isomerase</keyword>
<proteinExistence type="inferred from homology"/>
<dbReference type="HAMAP" id="MF_00170">
    <property type="entry name" value="Rib_5P_isom_A"/>
    <property type="match status" value="1"/>
</dbReference>
<sequence>MDARQMKIEAARAALAHVESGMRLGIGTGSTAEEFVRLLAEKVAAGLSIEGVPTSERTAKLCNELGVPLKSLDDLPELDLTIDGADELDGALTLIKGGGGALLREKIVAASSARMIVIADQSKVVETLGAFPLPIEVNPFGLVSTRILIEKAASRLGLSGALNMRRASDSLFVTDGGHYIVDASFGRIPDAEALSSELYSIPGVVEHGLFIHMATQAIIAGPAGARTLQANNT</sequence>
<dbReference type="InterPro" id="IPR004788">
    <property type="entry name" value="Ribose5P_isomerase_type_A"/>
</dbReference>
<dbReference type="PANTHER" id="PTHR43748:SF3">
    <property type="entry name" value="RIBOSE-5-PHOSPHATE ISOMERASE 3, CHLOROPLASTIC-RELATED"/>
    <property type="match status" value="1"/>
</dbReference>
<comment type="pathway">
    <text evidence="2">Carbohydrate degradation; pentose phosphate pathway; D-ribose 5-phosphate from D-ribulose 5-phosphate (non-oxidative stage): step 1/1.</text>
</comment>
<dbReference type="PANTHER" id="PTHR43748">
    <property type="entry name" value="RIBOSE-5-PHOSPHATE ISOMERASE 3, CHLOROPLASTIC-RELATED"/>
    <property type="match status" value="1"/>
</dbReference>
<feature type="binding site" evidence="2">
    <location>
        <begin position="28"/>
        <end position="31"/>
    </location>
    <ligand>
        <name>substrate</name>
    </ligand>
</feature>
<comment type="similarity">
    <text evidence="2">Belongs to the ribose 5-phosphate isomerase family.</text>
</comment>
<feature type="binding site" evidence="2">
    <location>
        <position position="123"/>
    </location>
    <ligand>
        <name>substrate</name>
    </ligand>
</feature>
<feature type="binding site" evidence="2">
    <location>
        <begin position="83"/>
        <end position="86"/>
    </location>
    <ligand>
        <name>substrate</name>
    </ligand>
</feature>
<keyword evidence="4" id="KW-1185">Reference proteome</keyword>
<comment type="caution">
    <text evidence="3">The sequence shown here is derived from an EMBL/GenBank/DDBJ whole genome shotgun (WGS) entry which is preliminary data.</text>
</comment>
<dbReference type="EC" id="5.3.1.6" evidence="2"/>
<evidence type="ECO:0000256" key="1">
    <source>
        <dbReference type="ARBA" id="ARBA00023235"/>
    </source>
</evidence>
<dbReference type="NCBIfam" id="NF001924">
    <property type="entry name" value="PRK00702.1"/>
    <property type="match status" value="1"/>
</dbReference>
<dbReference type="RefSeq" id="WP_152092748.1">
    <property type="nucleotide sequence ID" value="NZ_BLAJ01000001.1"/>
</dbReference>
<protein>
    <recommendedName>
        <fullName evidence="2">Ribose-5-phosphate isomerase A</fullName>
        <ecNumber evidence="2">5.3.1.6</ecNumber>
    </recommendedName>
    <alternativeName>
        <fullName evidence="2">Phosphoriboisomerase A</fullName>
        <shortName evidence="2">PRI</shortName>
    </alternativeName>
</protein>
<dbReference type="InterPro" id="IPR020672">
    <property type="entry name" value="Ribose5P_isomerase_typA_subgr"/>
</dbReference>
<feature type="active site" description="Proton acceptor" evidence="2">
    <location>
        <position position="105"/>
    </location>
</feature>
<gene>
    <name evidence="2 3" type="primary">rpiA</name>
    <name evidence="3" type="ORF">RsS93_11060</name>
</gene>
<comment type="catalytic activity">
    <reaction evidence="2">
        <text>aldehydo-D-ribose 5-phosphate = D-ribulose 5-phosphate</text>
        <dbReference type="Rhea" id="RHEA:14657"/>
        <dbReference type="ChEBI" id="CHEBI:58121"/>
        <dbReference type="ChEBI" id="CHEBI:58273"/>
        <dbReference type="EC" id="5.3.1.6"/>
    </reaction>
</comment>
<dbReference type="InterPro" id="IPR050262">
    <property type="entry name" value="Ribose-5P_isomerase"/>
</dbReference>
<organism evidence="3 4">
    <name type="scientific">Rhizobium dioscoreae</name>
    <dbReference type="NCBI Taxonomy" id="2653122"/>
    <lineage>
        <taxon>Bacteria</taxon>
        <taxon>Pseudomonadati</taxon>
        <taxon>Pseudomonadota</taxon>
        <taxon>Alphaproteobacteria</taxon>
        <taxon>Hyphomicrobiales</taxon>
        <taxon>Rhizobiaceae</taxon>
        <taxon>Rhizobium/Agrobacterium group</taxon>
        <taxon>Rhizobium</taxon>
    </lineage>
</organism>
<accession>A0ABQ0YZ54</accession>
<name>A0ABQ0YZ54_9HYPH</name>
<evidence type="ECO:0000256" key="2">
    <source>
        <dbReference type="HAMAP-Rule" id="MF_00170"/>
    </source>
</evidence>
<dbReference type="Gene3D" id="3.40.50.1360">
    <property type="match status" value="1"/>
</dbReference>
<dbReference type="NCBIfam" id="TIGR00021">
    <property type="entry name" value="rpiA"/>
    <property type="match status" value="1"/>
</dbReference>
<comment type="subunit">
    <text evidence="2">Homodimer.</text>
</comment>
<evidence type="ECO:0000313" key="3">
    <source>
        <dbReference type="EMBL" id="GES48492.1"/>
    </source>
</evidence>
<feature type="binding site" evidence="2">
    <location>
        <begin position="96"/>
        <end position="99"/>
    </location>
    <ligand>
        <name>substrate</name>
    </ligand>
</feature>
<dbReference type="Pfam" id="PF06026">
    <property type="entry name" value="Rib_5-P_isom_A"/>
    <property type="match status" value="1"/>
</dbReference>
<dbReference type="Gene3D" id="3.30.70.260">
    <property type="match status" value="1"/>
</dbReference>
<dbReference type="Proteomes" id="UP000390335">
    <property type="component" value="Unassembled WGS sequence"/>
</dbReference>
<dbReference type="SUPFAM" id="SSF75445">
    <property type="entry name" value="D-ribose-5-phosphate isomerase (RpiA), lid domain"/>
    <property type="match status" value="1"/>
</dbReference>